<accession>A0A1J5PSG4</accession>
<comment type="subcellular location">
    <subcellularLocation>
        <location evidence="1">Secreted</location>
    </subcellularLocation>
</comment>
<dbReference type="EMBL" id="MLJW01002748">
    <property type="protein sequence ID" value="OIQ73752.1"/>
    <property type="molecule type" value="Genomic_DNA"/>
</dbReference>
<dbReference type="SUPFAM" id="SSF51126">
    <property type="entry name" value="Pectin lyase-like"/>
    <property type="match status" value="1"/>
</dbReference>
<evidence type="ECO:0000256" key="2">
    <source>
        <dbReference type="ARBA" id="ARBA00022525"/>
    </source>
</evidence>
<dbReference type="Gene3D" id="2.160.20.10">
    <property type="entry name" value="Single-stranded right-handed beta-helix, Pectin lyase-like"/>
    <property type="match status" value="2"/>
</dbReference>
<dbReference type="GO" id="GO:0005576">
    <property type="term" value="C:extracellular region"/>
    <property type="evidence" value="ECO:0007669"/>
    <property type="project" value="UniProtKB-SubCell"/>
</dbReference>
<dbReference type="InterPro" id="IPR011050">
    <property type="entry name" value="Pectin_lyase_fold/virulence"/>
</dbReference>
<dbReference type="InterPro" id="IPR039448">
    <property type="entry name" value="Beta_helix"/>
</dbReference>
<sequence length="573" mass="60467">MSATGKTYYVSPKGSDGNSGLSLATAFATPQKAATVVQAGDTVLIAAGLYRGGINMTNYASGQAGKPITFGSYGDGPVVIDGSTAVTGWTQVGGSVWQATASFTPIAVVVNNVPLKQVGSPSAVTSGAGNWSLSGKTLIADFGNTTPAAADIVVPNNKGDQTVVYFYDNNYLTFNGLTVRGSGAAGIWGYGSHITVSNCDLEFNGKAGLNFMASPGANANNQALYNRVHDNVLLNWPRGNNGFAQSGGGWSGGLAFTNSLNGVARGNVVYDNGGEGIISYGSGGGAQTGGTLFEQNVAFDNWSVNMYFDNQPGDIARQNILFNHPMDTSTWLKPPSAGYPWNQLYKFNVCLMLADEQGSSDGTDGYASLEGTQVYNNLIVGCRIGLRDYSEGRQASASHGLKNTLIANNTIILPVNPLPPGSSTYTAGIQLQNNGGNNVNSLVVNNLIVGFTRDEPAVWSVGHGPISGVTFDHNAYFNQEAEHVLWMGFNFVDKYDLKQWQARLRGDVHSMFQNPILAAVTQFGSGGTTPYDYRNAEPETDSPLIGAGMSLSSRFTTNLLGETRKGRWSVGAF</sequence>
<evidence type="ECO:0000256" key="3">
    <source>
        <dbReference type="ARBA" id="ARBA00022729"/>
    </source>
</evidence>
<keyword evidence="3" id="KW-0732">Signal</keyword>
<dbReference type="PANTHER" id="PTHR40088">
    <property type="entry name" value="PECTATE LYASE (EUROFUNG)"/>
    <property type="match status" value="1"/>
</dbReference>
<evidence type="ECO:0000259" key="4">
    <source>
        <dbReference type="Pfam" id="PF13229"/>
    </source>
</evidence>
<dbReference type="AlphaFoldDB" id="A0A1J5PSG4"/>
<feature type="domain" description="Right handed beta helix" evidence="4">
    <location>
        <begin position="164"/>
        <end position="302"/>
    </location>
</feature>
<dbReference type="InterPro" id="IPR006626">
    <property type="entry name" value="PbH1"/>
</dbReference>
<keyword evidence="2" id="KW-0964">Secreted</keyword>
<reference evidence="5" key="1">
    <citation type="submission" date="2016-10" db="EMBL/GenBank/DDBJ databases">
        <title>Sequence of Gallionella enrichment culture.</title>
        <authorList>
            <person name="Poehlein A."/>
            <person name="Muehling M."/>
            <person name="Daniel R."/>
        </authorList>
    </citation>
    <scope>NUCLEOTIDE SEQUENCE</scope>
</reference>
<dbReference type="SMART" id="SM00710">
    <property type="entry name" value="PbH1"/>
    <property type="match status" value="6"/>
</dbReference>
<dbReference type="InterPro" id="IPR012334">
    <property type="entry name" value="Pectin_lyas_fold"/>
</dbReference>
<dbReference type="Pfam" id="PF13229">
    <property type="entry name" value="Beta_helix"/>
    <property type="match status" value="1"/>
</dbReference>
<evidence type="ECO:0000256" key="1">
    <source>
        <dbReference type="ARBA" id="ARBA00004613"/>
    </source>
</evidence>
<dbReference type="GO" id="GO:0016837">
    <property type="term" value="F:carbon-oxygen lyase activity, acting on polysaccharides"/>
    <property type="evidence" value="ECO:0007669"/>
    <property type="project" value="TreeGrafter"/>
</dbReference>
<proteinExistence type="predicted"/>
<protein>
    <recommendedName>
        <fullName evidence="4">Right handed beta helix domain-containing protein</fullName>
    </recommendedName>
</protein>
<gene>
    <name evidence="5" type="ORF">GALL_446090</name>
</gene>
<comment type="caution">
    <text evidence="5">The sequence shown here is derived from an EMBL/GenBank/DDBJ whole genome shotgun (WGS) entry which is preliminary data.</text>
</comment>
<name>A0A1J5PSG4_9ZZZZ</name>
<organism evidence="5">
    <name type="scientific">mine drainage metagenome</name>
    <dbReference type="NCBI Taxonomy" id="410659"/>
    <lineage>
        <taxon>unclassified sequences</taxon>
        <taxon>metagenomes</taxon>
        <taxon>ecological metagenomes</taxon>
    </lineage>
</organism>
<evidence type="ECO:0000313" key="5">
    <source>
        <dbReference type="EMBL" id="OIQ73752.1"/>
    </source>
</evidence>
<dbReference type="InterPro" id="IPR052052">
    <property type="entry name" value="Polysaccharide_Lyase_9"/>
</dbReference>
<dbReference type="PANTHER" id="PTHR40088:SF2">
    <property type="entry name" value="SECRETED SUGAR HYDROLASE"/>
    <property type="match status" value="1"/>
</dbReference>